<accession>A0A844ZY29</accession>
<feature type="binding site" evidence="9">
    <location>
        <position position="291"/>
    </location>
    <ligand>
        <name>ATP</name>
        <dbReference type="ChEBI" id="CHEBI:30616"/>
    </ligand>
</feature>
<dbReference type="NCBIfam" id="TIGR03108">
    <property type="entry name" value="eps_aminotran_1"/>
    <property type="match status" value="1"/>
</dbReference>
<keyword evidence="4 9" id="KW-0547">Nucleotide-binding</keyword>
<dbReference type="PANTHER" id="PTHR43284:SF1">
    <property type="entry name" value="ASPARAGINE SYNTHETASE"/>
    <property type="match status" value="1"/>
</dbReference>
<dbReference type="GO" id="GO:0005524">
    <property type="term" value="F:ATP binding"/>
    <property type="evidence" value="ECO:0007669"/>
    <property type="project" value="UniProtKB-KW"/>
</dbReference>
<evidence type="ECO:0000256" key="7">
    <source>
        <dbReference type="ARBA" id="ARBA00048741"/>
    </source>
</evidence>
<evidence type="ECO:0000313" key="12">
    <source>
        <dbReference type="EMBL" id="MXO93043.1"/>
    </source>
</evidence>
<feature type="active site" description="For GATase activity" evidence="8">
    <location>
        <position position="2"/>
    </location>
</feature>
<comment type="pathway">
    <text evidence="1">Amino-acid biosynthesis; L-asparagine biosynthesis; L-asparagine from L-aspartate (L-Gln route): step 1/1.</text>
</comment>
<dbReference type="EMBL" id="WTYH01000001">
    <property type="protein sequence ID" value="MXO93043.1"/>
    <property type="molecule type" value="Genomic_DNA"/>
</dbReference>
<dbReference type="InterPro" id="IPR001962">
    <property type="entry name" value="Asn_synthase"/>
</dbReference>
<gene>
    <name evidence="12" type="ORF">GRI62_05415</name>
</gene>
<dbReference type="GO" id="GO:0016740">
    <property type="term" value="F:transferase activity"/>
    <property type="evidence" value="ECO:0007669"/>
    <property type="project" value="UniProtKB-KW"/>
</dbReference>
<comment type="catalytic activity">
    <reaction evidence="7">
        <text>L-aspartate + L-glutamine + ATP + H2O = L-asparagine + L-glutamate + AMP + diphosphate + H(+)</text>
        <dbReference type="Rhea" id="RHEA:12228"/>
        <dbReference type="ChEBI" id="CHEBI:15377"/>
        <dbReference type="ChEBI" id="CHEBI:15378"/>
        <dbReference type="ChEBI" id="CHEBI:29985"/>
        <dbReference type="ChEBI" id="CHEBI:29991"/>
        <dbReference type="ChEBI" id="CHEBI:30616"/>
        <dbReference type="ChEBI" id="CHEBI:33019"/>
        <dbReference type="ChEBI" id="CHEBI:58048"/>
        <dbReference type="ChEBI" id="CHEBI:58359"/>
        <dbReference type="ChEBI" id="CHEBI:456215"/>
        <dbReference type="EC" id="6.3.5.4"/>
    </reaction>
</comment>
<dbReference type="InterPro" id="IPR029055">
    <property type="entry name" value="Ntn_hydrolases_N"/>
</dbReference>
<dbReference type="PROSITE" id="PS51278">
    <property type="entry name" value="GATASE_TYPE_2"/>
    <property type="match status" value="1"/>
</dbReference>
<evidence type="ECO:0000256" key="2">
    <source>
        <dbReference type="ARBA" id="ARBA00005752"/>
    </source>
</evidence>
<dbReference type="InterPro" id="IPR051786">
    <property type="entry name" value="ASN_synthetase/amidase"/>
</dbReference>
<dbReference type="GO" id="GO:0006529">
    <property type="term" value="P:asparagine biosynthetic process"/>
    <property type="evidence" value="ECO:0007669"/>
    <property type="project" value="UniProtKB-KW"/>
</dbReference>
<dbReference type="Pfam" id="PF13537">
    <property type="entry name" value="GATase_7"/>
    <property type="match status" value="1"/>
</dbReference>
<evidence type="ECO:0000256" key="1">
    <source>
        <dbReference type="ARBA" id="ARBA00005187"/>
    </source>
</evidence>
<feature type="binding site" evidence="9">
    <location>
        <position position="100"/>
    </location>
    <ligand>
        <name>L-glutamine</name>
        <dbReference type="ChEBI" id="CHEBI:58359"/>
    </ligand>
</feature>
<dbReference type="OrthoDB" id="9763290at2"/>
<keyword evidence="8" id="KW-0028">Amino-acid biosynthesis</keyword>
<dbReference type="InterPro" id="IPR017539">
    <property type="entry name" value="XrtA_amidotfase"/>
</dbReference>
<proteinExistence type="inferred from homology"/>
<dbReference type="Gene3D" id="3.40.50.620">
    <property type="entry name" value="HUPs"/>
    <property type="match status" value="1"/>
</dbReference>
<dbReference type="PANTHER" id="PTHR43284">
    <property type="entry name" value="ASPARAGINE SYNTHETASE (GLUTAMINE-HYDROLYZING)"/>
    <property type="match status" value="1"/>
</dbReference>
<dbReference type="InterPro" id="IPR014729">
    <property type="entry name" value="Rossmann-like_a/b/a_fold"/>
</dbReference>
<evidence type="ECO:0000256" key="8">
    <source>
        <dbReference type="PIRSR" id="PIRSR001589-1"/>
    </source>
</evidence>
<dbReference type="EC" id="6.3.5.4" evidence="3"/>
<dbReference type="PIRSF" id="PIRSF001589">
    <property type="entry name" value="Asn_synthetase_glu-h"/>
    <property type="match status" value="1"/>
</dbReference>
<keyword evidence="8" id="KW-0061">Asparagine biosynthesis</keyword>
<comment type="similarity">
    <text evidence="2">Belongs to the asparagine synthetase family.</text>
</comment>
<evidence type="ECO:0000256" key="9">
    <source>
        <dbReference type="PIRSR" id="PIRSR001589-2"/>
    </source>
</evidence>
<feature type="binding site" evidence="9">
    <location>
        <begin position="363"/>
        <end position="364"/>
    </location>
    <ligand>
        <name>ATP</name>
        <dbReference type="ChEBI" id="CHEBI:30616"/>
    </ligand>
</feature>
<protein>
    <recommendedName>
        <fullName evidence="3">asparagine synthase (glutamine-hydrolyzing)</fullName>
        <ecNumber evidence="3">6.3.5.4</ecNumber>
    </recommendedName>
</protein>
<name>A0A844ZY29_9SPHN</name>
<evidence type="ECO:0000313" key="13">
    <source>
        <dbReference type="Proteomes" id="UP000460626"/>
    </source>
</evidence>
<dbReference type="InterPro" id="IPR006426">
    <property type="entry name" value="Asn_synth_AEB"/>
</dbReference>
<evidence type="ECO:0000256" key="5">
    <source>
        <dbReference type="ARBA" id="ARBA00022840"/>
    </source>
</evidence>
<dbReference type="Pfam" id="PF00733">
    <property type="entry name" value="Asn_synthase"/>
    <property type="match status" value="1"/>
</dbReference>
<evidence type="ECO:0000256" key="3">
    <source>
        <dbReference type="ARBA" id="ARBA00012737"/>
    </source>
</evidence>
<evidence type="ECO:0000259" key="11">
    <source>
        <dbReference type="PROSITE" id="PS51278"/>
    </source>
</evidence>
<sequence length="631" mass="69810">MCGIAGIYHTGTIKPVDPARVERMCDVLAHRGPDGSGVWSAPGVALGHRRLSIIDLAGSPQPMHSADERCTIVFNGEIYNFRELRRELEETGAVFRTDGDTEVILAAWERWGEECVSHLNGMFAFALYDRRDRTLFLARDRLGVKPLFLAELSDGSLAFASELKGLLAHPLLRREVDPLAVEDYMTWGYVPDHRSVLKGVAKLPAGTTLLLRHDRPVPEPRRYWDIDFTRRHPGKARDIEAELLHHLKQAVESRMVADVPLGAFLSGGVDSSSVVAFMAEASRKRVTTCSIGFDVASADETTYAEEVARRFNTDHHARTVSADQFEAIDTVAGMFDEPFADASALPTWRVCQLAREHVTVALSGDGADEAFAGYRRQVFHAHEERVRSLIPHGLRRKVLGPLGEAFPKLDWAPRPLRAKATLQSLSGSGAQGYARALAVVGPEQRLGLYGPDLARGVGDYRAEHMLEALMNRAPASSGLDAAQYADLAFWLPGDILTKVDRTSMAVGLEAREPLLDHRLIEFAATLPENLRVRGGQGKFVLKRAMERYLPRDILYRPKQGFVTPIAEWFRGPLAGKARGISKSAMLARTGWFDNDRIAALAEAHIAGRSDHSRLLWQLLMLDRSLARLGIA</sequence>
<evidence type="ECO:0000256" key="6">
    <source>
        <dbReference type="ARBA" id="ARBA00022962"/>
    </source>
</evidence>
<dbReference type="SUPFAM" id="SSF52402">
    <property type="entry name" value="Adenine nucleotide alpha hydrolases-like"/>
    <property type="match status" value="1"/>
</dbReference>
<reference evidence="12 13" key="1">
    <citation type="submission" date="2019-12" db="EMBL/GenBank/DDBJ databases">
        <title>Genomic-based taxomic classification of the family Erythrobacteraceae.</title>
        <authorList>
            <person name="Xu L."/>
        </authorList>
    </citation>
    <scope>NUCLEOTIDE SEQUENCE [LARGE SCALE GENOMIC DNA]</scope>
    <source>
        <strain evidence="12 13">RC4-10-4</strain>
    </source>
</reference>
<dbReference type="SUPFAM" id="SSF56235">
    <property type="entry name" value="N-terminal nucleophile aminohydrolases (Ntn hydrolases)"/>
    <property type="match status" value="1"/>
</dbReference>
<dbReference type="CDD" id="cd01991">
    <property type="entry name" value="Asn_synthase_B_C"/>
    <property type="match status" value="1"/>
</dbReference>
<dbReference type="GO" id="GO:0004066">
    <property type="term" value="F:asparagine synthase (glutamine-hydrolyzing) activity"/>
    <property type="evidence" value="ECO:0007669"/>
    <property type="project" value="UniProtKB-EC"/>
</dbReference>
<dbReference type="RefSeq" id="WP_131452354.1">
    <property type="nucleotide sequence ID" value="NZ_BMJK01000001.1"/>
</dbReference>
<dbReference type="NCBIfam" id="TIGR01536">
    <property type="entry name" value="asn_synth_AEB"/>
    <property type="match status" value="1"/>
</dbReference>
<keyword evidence="12" id="KW-0808">Transferase</keyword>
<comment type="caution">
    <text evidence="12">The sequence shown here is derived from an EMBL/GenBank/DDBJ whole genome shotgun (WGS) entry which is preliminary data.</text>
</comment>
<dbReference type="CDD" id="cd00712">
    <property type="entry name" value="AsnB"/>
    <property type="match status" value="1"/>
</dbReference>
<keyword evidence="5 9" id="KW-0067">ATP-binding</keyword>
<feature type="site" description="Important for beta-aspartyl-AMP intermediate formation" evidence="10">
    <location>
        <position position="365"/>
    </location>
</feature>
<evidence type="ECO:0000256" key="4">
    <source>
        <dbReference type="ARBA" id="ARBA00022741"/>
    </source>
</evidence>
<evidence type="ECO:0000256" key="10">
    <source>
        <dbReference type="PIRSR" id="PIRSR001589-3"/>
    </source>
</evidence>
<dbReference type="InterPro" id="IPR017932">
    <property type="entry name" value="GATase_2_dom"/>
</dbReference>
<dbReference type="Proteomes" id="UP000460626">
    <property type="component" value="Unassembled WGS sequence"/>
</dbReference>
<dbReference type="InterPro" id="IPR033738">
    <property type="entry name" value="AsnB_N"/>
</dbReference>
<organism evidence="12 13">
    <name type="scientific">Aurantiacibacter arachoides</name>
    <dbReference type="NCBI Taxonomy" id="1850444"/>
    <lineage>
        <taxon>Bacteria</taxon>
        <taxon>Pseudomonadati</taxon>
        <taxon>Pseudomonadota</taxon>
        <taxon>Alphaproteobacteria</taxon>
        <taxon>Sphingomonadales</taxon>
        <taxon>Erythrobacteraceae</taxon>
        <taxon>Aurantiacibacter</taxon>
    </lineage>
</organism>
<keyword evidence="6 8" id="KW-0315">Glutamine amidotransferase</keyword>
<keyword evidence="13" id="KW-1185">Reference proteome</keyword>
<dbReference type="Gene3D" id="3.60.20.10">
    <property type="entry name" value="Glutamine Phosphoribosylpyrophosphate, subunit 1, domain 1"/>
    <property type="match status" value="1"/>
</dbReference>
<feature type="domain" description="Glutamine amidotransferase type-2" evidence="11">
    <location>
        <begin position="2"/>
        <end position="214"/>
    </location>
</feature>
<dbReference type="AlphaFoldDB" id="A0A844ZY29"/>
<dbReference type="GO" id="GO:0005829">
    <property type="term" value="C:cytosol"/>
    <property type="evidence" value="ECO:0007669"/>
    <property type="project" value="TreeGrafter"/>
</dbReference>